<feature type="compositionally biased region" description="Low complexity" evidence="1">
    <location>
        <begin position="543"/>
        <end position="636"/>
    </location>
</feature>
<keyword evidence="4" id="KW-1185">Reference proteome</keyword>
<evidence type="ECO:0000256" key="2">
    <source>
        <dbReference type="SAM" id="Phobius"/>
    </source>
</evidence>
<protein>
    <recommendedName>
        <fullName evidence="5">Serine-rich adhesin for platelets</fullName>
    </recommendedName>
</protein>
<feature type="compositionally biased region" description="Polar residues" evidence="1">
    <location>
        <begin position="55"/>
        <end position="77"/>
    </location>
</feature>
<dbReference type="PANTHER" id="PTHR33975">
    <property type="entry name" value="MYELIN-ASSOCIATED OLIGODENDROCYTE BASIC PROTEIN"/>
    <property type="match status" value="1"/>
</dbReference>
<feature type="transmembrane region" description="Helical" evidence="2">
    <location>
        <begin position="320"/>
        <end position="339"/>
    </location>
</feature>
<dbReference type="Proteomes" id="UP001596171">
    <property type="component" value="Unassembled WGS sequence"/>
</dbReference>
<evidence type="ECO:0000313" key="3">
    <source>
        <dbReference type="EMBL" id="MFC6200966.1"/>
    </source>
</evidence>
<keyword evidence="2" id="KW-0812">Transmembrane</keyword>
<feature type="compositionally biased region" description="Polar residues" evidence="1">
    <location>
        <begin position="213"/>
        <end position="225"/>
    </location>
</feature>
<reference evidence="4" key="1">
    <citation type="journal article" date="2019" name="Int. J. Syst. Evol. Microbiol.">
        <title>The Global Catalogue of Microorganisms (GCM) 10K type strain sequencing project: providing services to taxonomists for standard genome sequencing and annotation.</title>
        <authorList>
            <consortium name="The Broad Institute Genomics Platform"/>
            <consortium name="The Broad Institute Genome Sequencing Center for Infectious Disease"/>
            <person name="Wu L."/>
            <person name="Ma J."/>
        </authorList>
    </citation>
    <scope>NUCLEOTIDE SEQUENCE [LARGE SCALE GENOMIC DNA]</scope>
    <source>
        <strain evidence="4">CCM 8930</strain>
    </source>
</reference>
<evidence type="ECO:0008006" key="5">
    <source>
        <dbReference type="Google" id="ProtNLM"/>
    </source>
</evidence>
<feature type="compositionally biased region" description="Basic residues" evidence="1">
    <location>
        <begin position="1"/>
        <end position="15"/>
    </location>
</feature>
<feature type="compositionally biased region" description="Basic residues" evidence="1">
    <location>
        <begin position="301"/>
        <end position="318"/>
    </location>
</feature>
<evidence type="ECO:0000313" key="4">
    <source>
        <dbReference type="Proteomes" id="UP001596171"/>
    </source>
</evidence>
<keyword evidence="2" id="KW-1133">Transmembrane helix</keyword>
<dbReference type="PANTHER" id="PTHR33975:SF2">
    <property type="entry name" value="MYELIN-ASSOCIATED OLIGODENDROCYTE BASIC PROTEIN"/>
    <property type="match status" value="1"/>
</dbReference>
<dbReference type="EMBL" id="JBHSSE010000007">
    <property type="protein sequence ID" value="MFC6200966.1"/>
    <property type="molecule type" value="Genomic_DNA"/>
</dbReference>
<sequence length="636" mass="67450">MSKKSKKMGLGKRLWHSITEPIPDDNEDQNSEQIPLAYDLKGSSAPTAESAAKPTASSVGASTTGRTAESADSSAPQTRAAMREARESAAAQSQATVSQQGPAATVTESAVSEATKVDVNAKSQVTKPVAPAKAHSAQATITPRQAAKSAPRASVSEAVIEPDLVAESAGKQQGRVVRAAAPKSADDPDAATSTISLANSTARVAAGRKSQAAAATNAVSGQGQPVISVHGAEHPDSDETTPELPLSREELYGDQQPNGGSEAPRQRRDEVDIEPMSRLARHGENEPNEALNDETSENPHLKKKGSRPHQKPKQRKNGKLVATGVVLLIVAALGAFFMFNRAKTTEANARTNAETVVKDIYTSSAQRDIRADASKAKLAQLQTYIDEMKQSDSKTALQTQHDNAAKMLKVRQQYDGLYNTDKLVKASVTMADVTNAQKAITDSGLKTRKTYFTKKYDKKLMATAKIVKPVRKADAEFKKLYNSKDKLKGSVSTSDLDKVLKHLKPYRTKAQLAADDYKRLTTDRKALAKKEHSAATSAANAVSSSSSSYSEPESSSYSSDDSSSSSDTTYSSTTDTTSGNDTGTTSTNSSSTSTYYDNNDYSSSSSSSTSYGTDNTTSSSTDSSDSTGVSTYSSSN</sequence>
<organism evidence="3 4">
    <name type="scientific">Lactiplantibacillus nangangensis</name>
    <dbReference type="NCBI Taxonomy" id="2559917"/>
    <lineage>
        <taxon>Bacteria</taxon>
        <taxon>Bacillati</taxon>
        <taxon>Bacillota</taxon>
        <taxon>Bacilli</taxon>
        <taxon>Lactobacillales</taxon>
        <taxon>Lactobacillaceae</taxon>
        <taxon>Lactiplantibacillus</taxon>
    </lineage>
</organism>
<gene>
    <name evidence="3" type="ORF">ACFP1L_03520</name>
</gene>
<accession>A0ABW1SHB7</accession>
<evidence type="ECO:0000256" key="1">
    <source>
        <dbReference type="SAM" id="MobiDB-lite"/>
    </source>
</evidence>
<feature type="compositionally biased region" description="Low complexity" evidence="1">
    <location>
        <begin position="88"/>
        <end position="100"/>
    </location>
</feature>
<name>A0ABW1SHB7_9LACO</name>
<feature type="region of interest" description="Disordered" evidence="1">
    <location>
        <begin position="531"/>
        <end position="636"/>
    </location>
</feature>
<comment type="caution">
    <text evidence="3">The sequence shown here is derived from an EMBL/GenBank/DDBJ whole genome shotgun (WGS) entry which is preliminary data.</text>
</comment>
<dbReference type="InterPro" id="IPR053023">
    <property type="entry name" value="FLAP_modulator"/>
</dbReference>
<proteinExistence type="predicted"/>
<keyword evidence="2" id="KW-0472">Membrane</keyword>
<dbReference type="RefSeq" id="WP_137617267.1">
    <property type="nucleotide sequence ID" value="NZ_BJDI01000020.1"/>
</dbReference>
<feature type="region of interest" description="Disordered" evidence="1">
    <location>
        <begin position="1"/>
        <end position="318"/>
    </location>
</feature>